<comment type="caution">
    <text evidence="3">The sequence shown here is derived from an EMBL/GenBank/DDBJ whole genome shotgun (WGS) entry which is preliminary data.</text>
</comment>
<dbReference type="EMBL" id="BBWV01000001">
    <property type="protein sequence ID" value="GAO42706.1"/>
    <property type="molecule type" value="Genomic_DNA"/>
</dbReference>
<dbReference type="Pfam" id="PF26604">
    <property type="entry name" value="CBU_0592"/>
    <property type="match status" value="1"/>
</dbReference>
<feature type="transmembrane region" description="Helical" evidence="1">
    <location>
        <begin position="37"/>
        <end position="55"/>
    </location>
</feature>
<sequence>MNNSMLMAGLGWLGTIAYLTGYILLCFGHIKPSQRLYHLLNIIGGLGLIGHAWYLQDTSNILVNGVWAAVAVFALLRGNGMKRSKME</sequence>
<evidence type="ECO:0000313" key="3">
    <source>
        <dbReference type="EMBL" id="GAO42706.1"/>
    </source>
</evidence>
<keyword evidence="4" id="KW-1185">Reference proteome</keyword>
<dbReference type="NCBIfam" id="NF047864">
    <property type="entry name" value="CBU_0592_membra"/>
    <property type="match status" value="1"/>
</dbReference>
<keyword evidence="1" id="KW-1133">Transmembrane helix</keyword>
<dbReference type="STRING" id="1220578.FPE01S_01_17220"/>
<accession>A0A0E9MZ92</accession>
<feature type="transmembrane region" description="Helical" evidence="1">
    <location>
        <begin position="61"/>
        <end position="78"/>
    </location>
</feature>
<keyword evidence="1" id="KW-0472">Membrane</keyword>
<name>A0A0E9MZ92_9BACT</name>
<proteinExistence type="predicted"/>
<keyword evidence="1" id="KW-0812">Transmembrane</keyword>
<dbReference type="OrthoDB" id="826808at2"/>
<dbReference type="InterPro" id="IPR058058">
    <property type="entry name" value="CBU_0592-like"/>
</dbReference>
<reference evidence="3 4" key="1">
    <citation type="submission" date="2015-04" db="EMBL/GenBank/DDBJ databases">
        <title>Whole genome shotgun sequence of Flavihumibacter petaseus NBRC 106054.</title>
        <authorList>
            <person name="Miyazawa S."/>
            <person name="Hosoyama A."/>
            <person name="Hashimoto M."/>
            <person name="Noguchi M."/>
            <person name="Tsuchikane K."/>
            <person name="Ohji S."/>
            <person name="Yamazoe A."/>
            <person name="Ichikawa N."/>
            <person name="Kimura A."/>
            <person name="Fujita N."/>
        </authorList>
    </citation>
    <scope>NUCLEOTIDE SEQUENCE [LARGE SCALE GENOMIC DNA]</scope>
    <source>
        <strain evidence="3 4">NBRC 106054</strain>
    </source>
</reference>
<evidence type="ECO:0000259" key="2">
    <source>
        <dbReference type="Pfam" id="PF26604"/>
    </source>
</evidence>
<gene>
    <name evidence="3" type="ORF">FPE01S_01_17220</name>
</gene>
<feature type="transmembrane region" description="Helical" evidence="1">
    <location>
        <begin position="6"/>
        <end position="25"/>
    </location>
</feature>
<dbReference type="Proteomes" id="UP000033121">
    <property type="component" value="Unassembled WGS sequence"/>
</dbReference>
<dbReference type="RefSeq" id="WP_157473938.1">
    <property type="nucleotide sequence ID" value="NZ_BBWV01000001.1"/>
</dbReference>
<organism evidence="3 4">
    <name type="scientific">Flavihumibacter petaseus NBRC 106054</name>
    <dbReference type="NCBI Taxonomy" id="1220578"/>
    <lineage>
        <taxon>Bacteria</taxon>
        <taxon>Pseudomonadati</taxon>
        <taxon>Bacteroidota</taxon>
        <taxon>Chitinophagia</taxon>
        <taxon>Chitinophagales</taxon>
        <taxon>Chitinophagaceae</taxon>
        <taxon>Flavihumibacter</taxon>
    </lineage>
</organism>
<protein>
    <recommendedName>
        <fullName evidence="2">CBU-0592-like domain-containing protein</fullName>
    </recommendedName>
</protein>
<evidence type="ECO:0000256" key="1">
    <source>
        <dbReference type="SAM" id="Phobius"/>
    </source>
</evidence>
<evidence type="ECO:0000313" key="4">
    <source>
        <dbReference type="Proteomes" id="UP000033121"/>
    </source>
</evidence>
<dbReference type="AlphaFoldDB" id="A0A0E9MZ92"/>
<feature type="domain" description="CBU-0592-like" evidence="2">
    <location>
        <begin position="10"/>
        <end position="77"/>
    </location>
</feature>